<evidence type="ECO:0000313" key="10">
    <source>
        <dbReference type="EMBL" id="EJP64265.1"/>
    </source>
</evidence>
<dbReference type="PROSITE" id="PS01358">
    <property type="entry name" value="ZF_RANBP2_1"/>
    <property type="match status" value="1"/>
</dbReference>
<evidence type="ECO:0000256" key="6">
    <source>
        <dbReference type="ARBA" id="ARBA00022884"/>
    </source>
</evidence>
<evidence type="ECO:0000256" key="4">
    <source>
        <dbReference type="ARBA" id="ARBA00022771"/>
    </source>
</evidence>
<keyword evidence="6" id="KW-0694">RNA-binding</keyword>
<dbReference type="OrthoDB" id="29221at2759"/>
<keyword evidence="5" id="KW-0862">Zinc</keyword>
<dbReference type="Gene3D" id="3.30.70.330">
    <property type="match status" value="1"/>
</dbReference>
<dbReference type="PANTHER" id="PTHR13948">
    <property type="entry name" value="RNA-BINDING PROTEIN"/>
    <property type="match status" value="1"/>
</dbReference>
<organism evidence="10 11">
    <name type="scientific">Beauveria bassiana (strain ARSEF 2860)</name>
    <name type="common">White muscardine disease fungus</name>
    <name type="synonym">Tritirachium shiotae</name>
    <dbReference type="NCBI Taxonomy" id="655819"/>
    <lineage>
        <taxon>Eukaryota</taxon>
        <taxon>Fungi</taxon>
        <taxon>Dikarya</taxon>
        <taxon>Ascomycota</taxon>
        <taxon>Pezizomycotina</taxon>
        <taxon>Sordariomycetes</taxon>
        <taxon>Hypocreomycetidae</taxon>
        <taxon>Hypocreales</taxon>
        <taxon>Cordycipitaceae</taxon>
        <taxon>Beauveria</taxon>
    </lineage>
</organism>
<comment type="subcellular location">
    <subcellularLocation>
        <location evidence="1">Nucleus</location>
    </subcellularLocation>
</comment>
<feature type="region of interest" description="Disordered" evidence="8">
    <location>
        <begin position="362"/>
        <end position="383"/>
    </location>
</feature>
<feature type="region of interest" description="Disordered" evidence="8">
    <location>
        <begin position="1"/>
        <end position="184"/>
    </location>
</feature>
<evidence type="ECO:0000259" key="9">
    <source>
        <dbReference type="PROSITE" id="PS50174"/>
    </source>
</evidence>
<keyword evidence="3" id="KW-0677">Repeat</keyword>
<feature type="region of interest" description="Disordered" evidence="8">
    <location>
        <begin position="488"/>
        <end position="568"/>
    </location>
</feature>
<dbReference type="Proteomes" id="UP000002762">
    <property type="component" value="Unassembled WGS sequence"/>
</dbReference>
<keyword evidence="4" id="KW-0863">Zinc-finger</keyword>
<dbReference type="GO" id="GO:0000398">
    <property type="term" value="P:mRNA splicing, via spliceosome"/>
    <property type="evidence" value="ECO:0007669"/>
    <property type="project" value="TreeGrafter"/>
</dbReference>
<feature type="compositionally biased region" description="Polar residues" evidence="8">
    <location>
        <begin position="59"/>
        <end position="68"/>
    </location>
</feature>
<feature type="region of interest" description="Disordered" evidence="8">
    <location>
        <begin position="584"/>
        <end position="617"/>
    </location>
</feature>
<keyword evidence="2" id="KW-0479">Metal-binding</keyword>
<keyword evidence="7" id="KW-0539">Nucleus</keyword>
<feature type="compositionally biased region" description="Low complexity" evidence="8">
    <location>
        <begin position="716"/>
        <end position="728"/>
    </location>
</feature>
<dbReference type="GeneID" id="19889659"/>
<dbReference type="GO" id="GO:0005634">
    <property type="term" value="C:nucleus"/>
    <property type="evidence" value="ECO:0007669"/>
    <property type="project" value="UniProtKB-SubCell"/>
</dbReference>
<evidence type="ECO:0000256" key="3">
    <source>
        <dbReference type="ARBA" id="ARBA00022737"/>
    </source>
</evidence>
<evidence type="ECO:0000256" key="5">
    <source>
        <dbReference type="ARBA" id="ARBA00022833"/>
    </source>
</evidence>
<reference evidence="10 11" key="1">
    <citation type="journal article" date="2012" name="Sci. Rep.">
        <title>Genomic perspectives on the evolution of fungal entomopathogenicity in Beauveria bassiana.</title>
        <authorList>
            <person name="Xiao G."/>
            <person name="Ying S.H."/>
            <person name="Zheng P."/>
            <person name="Wang Z.L."/>
            <person name="Zhang S."/>
            <person name="Xie X.Q."/>
            <person name="Shang Y."/>
            <person name="St Leger R.J."/>
            <person name="Zhao G.P."/>
            <person name="Wang C."/>
            <person name="Feng M.G."/>
        </authorList>
    </citation>
    <scope>NUCLEOTIDE SEQUENCE [LARGE SCALE GENOMIC DNA]</scope>
    <source>
        <strain evidence="10 11">ARSEF 2860</strain>
    </source>
</reference>
<dbReference type="Gene3D" id="4.10.1060.10">
    <property type="entry name" value="Zinc finger, RanBP2-type"/>
    <property type="match status" value="1"/>
</dbReference>
<dbReference type="HOGENOM" id="CLU_012131_0_0_1"/>
<feature type="compositionally biased region" description="Basic residues" evidence="8">
    <location>
        <begin position="158"/>
        <end position="172"/>
    </location>
</feature>
<feature type="compositionally biased region" description="Basic and acidic residues" evidence="8">
    <location>
        <begin position="83"/>
        <end position="143"/>
    </location>
</feature>
<feature type="compositionally biased region" description="Polar residues" evidence="8">
    <location>
        <begin position="373"/>
        <end position="383"/>
    </location>
</feature>
<evidence type="ECO:0000256" key="2">
    <source>
        <dbReference type="ARBA" id="ARBA00022723"/>
    </source>
</evidence>
<dbReference type="GO" id="GO:0008270">
    <property type="term" value="F:zinc ion binding"/>
    <property type="evidence" value="ECO:0007669"/>
    <property type="project" value="UniProtKB-KW"/>
</dbReference>
<dbReference type="AlphaFoldDB" id="J4W1B9"/>
<dbReference type="PANTHER" id="PTHR13948:SF3">
    <property type="entry name" value="FI21118P1"/>
    <property type="match status" value="1"/>
</dbReference>
<dbReference type="SMART" id="SM00443">
    <property type="entry name" value="G_patch"/>
    <property type="match status" value="1"/>
</dbReference>
<dbReference type="InterPro" id="IPR001876">
    <property type="entry name" value="Znf_RanBP2"/>
</dbReference>
<dbReference type="PROSITE" id="PS00028">
    <property type="entry name" value="ZINC_FINGER_C2H2_1"/>
    <property type="match status" value="1"/>
</dbReference>
<feature type="compositionally biased region" description="Basic and acidic residues" evidence="8">
    <location>
        <begin position="16"/>
        <end position="40"/>
    </location>
</feature>
<feature type="compositionally biased region" description="Low complexity" evidence="8">
    <location>
        <begin position="680"/>
        <end position="696"/>
    </location>
</feature>
<feature type="compositionally biased region" description="Basic and acidic residues" evidence="8">
    <location>
        <begin position="697"/>
        <end position="710"/>
    </location>
</feature>
<protein>
    <submittedName>
        <fullName evidence="10">G-patch domain-containing protein</fullName>
    </submittedName>
</protein>
<dbReference type="InterPro" id="IPR000467">
    <property type="entry name" value="G_patch_dom"/>
</dbReference>
<name>J4W1B9_BEAB2</name>
<feature type="region of interest" description="Disordered" evidence="8">
    <location>
        <begin position="664"/>
        <end position="738"/>
    </location>
</feature>
<evidence type="ECO:0000256" key="7">
    <source>
        <dbReference type="ARBA" id="ARBA00023242"/>
    </source>
</evidence>
<dbReference type="RefSeq" id="XP_008599966.1">
    <property type="nucleotide sequence ID" value="XM_008601744.1"/>
</dbReference>
<dbReference type="STRING" id="655819.J4W1B9"/>
<evidence type="ECO:0000313" key="11">
    <source>
        <dbReference type="Proteomes" id="UP000002762"/>
    </source>
</evidence>
<evidence type="ECO:0000256" key="1">
    <source>
        <dbReference type="ARBA" id="ARBA00004123"/>
    </source>
</evidence>
<accession>J4W1B9</accession>
<feature type="domain" description="G-patch" evidence="9">
    <location>
        <begin position="738"/>
        <end position="784"/>
    </location>
</feature>
<dbReference type="InterPro" id="IPR013087">
    <property type="entry name" value="Znf_C2H2_type"/>
</dbReference>
<dbReference type="PROSITE" id="PS50174">
    <property type="entry name" value="G_PATCH"/>
    <property type="match status" value="1"/>
</dbReference>
<dbReference type="Pfam" id="PF01585">
    <property type="entry name" value="G-patch"/>
    <property type="match status" value="1"/>
</dbReference>
<evidence type="ECO:0000256" key="8">
    <source>
        <dbReference type="SAM" id="MobiDB-lite"/>
    </source>
</evidence>
<dbReference type="EMBL" id="JH725169">
    <property type="protein sequence ID" value="EJP64265.1"/>
    <property type="molecule type" value="Genomic_DNA"/>
</dbReference>
<sequence length="820" mass="91095">MSDAYDTRYAGPGRPRSIEDRDTDRASDRHNKDRRDDYSRPRQVSGAQLFRAFWANFPTGRQDSSRSPPRQDLHRKPGWQQRDMQHDTQYKEYQRHNGRHGNETGRHDRDRREREYAQHDYENMYDDGPRDDTRSSLYDDERGATNCGKSDLTDESRHRSHSGARYRSRSRSPGRDAGRPSDTVILEGLPRSITQNELRESLLNNSIASESPTFDIRIPSAKGHRRAFIQFDHIDRAVDFVQEHYPKILITLRHSTDEVPDGQFDAYLHYARSRDDAESRAPNADWICPQCEASNFSTRSVCRGCGCYPSGVHWEQSLTGAADAADSPSQILVVFPLPSFVDEEMLARECKRLELEKADPIKTSGDAPKLKSTAPTSTGQGYGASQGSLHRVFLMRDSQTNETFKYGFAEFWTVEDAAAAVKKVTMARNFSIGGCAVNVSTIHLGVFLQDDTEPTPATENMTFHPLFNPSIRVRYRDEHVYPSQLMVAPEPPASIQEKTAAEDQEEAKRAKKRKADGNLGNAAKKPLAMAGKMAMWQRKHDELRGQDTSQEGSAADPDGSRSQPAKLSSANATIKISLSSASKLIGQSDSQPADVETDAAARLPNKPDEDTEAAPESYMDRDRLMCLICMRKYKSTDEVNIHERSRNHKTAMEDPERVKAALPRLAIRDKRLQKQGKPTAALDSGSAGDDSAGADSQYRDRAKERREAHRQPKKPAPQTKPAKAKNAASTPAVSAGPAASKGANLLAKMGWTAGAGLGANGEGRTEVIETNAYQEGVGLGAEGSNLGDAAERAGRQTRGGYAEYVHSVQDRARERYNKLE</sequence>
<dbReference type="InterPro" id="IPR035979">
    <property type="entry name" value="RBD_domain_sf"/>
</dbReference>
<proteinExistence type="predicted"/>
<dbReference type="GO" id="GO:0003723">
    <property type="term" value="F:RNA binding"/>
    <property type="evidence" value="ECO:0007669"/>
    <property type="project" value="UniProtKB-KW"/>
</dbReference>
<gene>
    <name evidence="10" type="ORF">BBA_06647</name>
</gene>
<dbReference type="SUPFAM" id="SSF54928">
    <property type="entry name" value="RNA-binding domain, RBD"/>
    <property type="match status" value="1"/>
</dbReference>
<dbReference type="InterPro" id="IPR012677">
    <property type="entry name" value="Nucleotide-bd_a/b_plait_sf"/>
</dbReference>
<dbReference type="InParanoid" id="J4W1B9"/>
<keyword evidence="11" id="KW-1185">Reference proteome</keyword>